<keyword evidence="6" id="KW-0249">Electron transport</keyword>
<accession>A0ABV8CEV4</accession>
<keyword evidence="9" id="KW-1185">Reference proteome</keyword>
<reference evidence="9" key="1">
    <citation type="journal article" date="2019" name="Int. J. Syst. Evol. Microbiol.">
        <title>The Global Catalogue of Microorganisms (GCM) 10K type strain sequencing project: providing services to taxonomists for standard genome sequencing and annotation.</title>
        <authorList>
            <consortium name="The Broad Institute Genomics Platform"/>
            <consortium name="The Broad Institute Genome Sequencing Center for Infectious Disease"/>
            <person name="Wu L."/>
            <person name="Ma J."/>
        </authorList>
    </citation>
    <scope>NUCLEOTIDE SEQUENCE [LARGE SCALE GENOMIC DNA]</scope>
    <source>
        <strain evidence="9">CCUG 59858</strain>
    </source>
</reference>
<keyword evidence="6" id="KW-0997">Cell inner membrane</keyword>
<protein>
    <recommendedName>
        <fullName evidence="6">Succinate dehydrogenase hydrophobic membrane anchor subunit</fullName>
    </recommendedName>
</protein>
<dbReference type="Gene3D" id="1.20.1300.10">
    <property type="entry name" value="Fumarate reductase/succinate dehydrogenase, transmembrane subunit"/>
    <property type="match status" value="1"/>
</dbReference>
<keyword evidence="6 7" id="KW-0472">Membrane</keyword>
<evidence type="ECO:0000313" key="9">
    <source>
        <dbReference type="Proteomes" id="UP001595758"/>
    </source>
</evidence>
<keyword evidence="6" id="KW-0813">Transport</keyword>
<dbReference type="InterPro" id="IPR034804">
    <property type="entry name" value="SQR/QFR_C/D"/>
</dbReference>
<evidence type="ECO:0000256" key="1">
    <source>
        <dbReference type="ARBA" id="ARBA00001971"/>
    </source>
</evidence>
<proteinExistence type="predicted"/>
<keyword evidence="5 7" id="KW-1133">Transmembrane helix</keyword>
<feature type="transmembrane region" description="Helical" evidence="7">
    <location>
        <begin position="51"/>
        <end position="73"/>
    </location>
</feature>
<evidence type="ECO:0000256" key="7">
    <source>
        <dbReference type="SAM" id="Phobius"/>
    </source>
</evidence>
<comment type="cofactor">
    <cofactor evidence="1">
        <name>heme</name>
        <dbReference type="ChEBI" id="CHEBI:30413"/>
    </cofactor>
</comment>
<comment type="function">
    <text evidence="2 6">Membrane-anchoring subunit of succinate dehydrogenase (SDH).</text>
</comment>
<dbReference type="PIRSF" id="PIRSF000169">
    <property type="entry name" value="SDH_D"/>
    <property type="match status" value="1"/>
</dbReference>
<keyword evidence="4 7" id="KW-0812">Transmembrane</keyword>
<evidence type="ECO:0000313" key="8">
    <source>
        <dbReference type="EMBL" id="MFC3908869.1"/>
    </source>
</evidence>
<dbReference type="PANTHER" id="PTHR38689:SF1">
    <property type="entry name" value="SUCCINATE DEHYDROGENASE HYDROPHOBIC MEMBRANE ANCHOR SUBUNIT"/>
    <property type="match status" value="1"/>
</dbReference>
<name>A0ABV8CEV4_9GAMM</name>
<feature type="transmembrane region" description="Helical" evidence="7">
    <location>
        <begin position="17"/>
        <end position="39"/>
    </location>
</feature>
<comment type="subcellular location">
    <subcellularLocation>
        <location evidence="6">Cell inner membrane</location>
        <topology evidence="6">Multi-pass membrane protein</topology>
    </subcellularLocation>
    <subcellularLocation>
        <location evidence="3">Membrane</location>
        <topology evidence="3">Multi-pass membrane protein</topology>
    </subcellularLocation>
</comment>
<dbReference type="PANTHER" id="PTHR38689">
    <property type="entry name" value="SUCCINATE DEHYDROGENASE HYDROPHOBIC MEMBRANE ANCHOR SUBUNIT"/>
    <property type="match status" value="1"/>
</dbReference>
<dbReference type="InterPro" id="IPR014312">
    <property type="entry name" value="Succ_DH_anchor"/>
</dbReference>
<dbReference type="NCBIfam" id="TIGR02968">
    <property type="entry name" value="succ_dehyd_anc"/>
    <property type="match status" value="1"/>
</dbReference>
<dbReference type="SUPFAM" id="SSF81343">
    <property type="entry name" value="Fumarate reductase respiratory complex transmembrane subunits"/>
    <property type="match status" value="1"/>
</dbReference>
<feature type="transmembrane region" description="Helical" evidence="7">
    <location>
        <begin position="93"/>
        <end position="113"/>
    </location>
</feature>
<comment type="caution">
    <text evidence="8">The sequence shown here is derived from an EMBL/GenBank/DDBJ whole genome shotgun (WGS) entry which is preliminary data.</text>
</comment>
<dbReference type="CDD" id="cd03494">
    <property type="entry name" value="SQR_TypeC_SdhD"/>
    <property type="match status" value="1"/>
</dbReference>
<organism evidence="8 9">
    <name type="scientific">Legionella dresdenensis</name>
    <dbReference type="NCBI Taxonomy" id="450200"/>
    <lineage>
        <taxon>Bacteria</taxon>
        <taxon>Pseudomonadati</taxon>
        <taxon>Pseudomonadota</taxon>
        <taxon>Gammaproteobacteria</taxon>
        <taxon>Legionellales</taxon>
        <taxon>Legionellaceae</taxon>
        <taxon>Legionella</taxon>
    </lineage>
</organism>
<evidence type="ECO:0000256" key="2">
    <source>
        <dbReference type="ARBA" id="ARBA00004050"/>
    </source>
</evidence>
<sequence>MVNNVTSLTGNGLKDWIIQRITAVYFAYYAVFLLGFIILHPHMQYEQWQMLFHLPLFKIATVAALGALALHSWVGIWTVTTDYLKCTVVRLSVQMLVFAWLVGQFIWGLMIVWGQ</sequence>
<evidence type="ECO:0000256" key="3">
    <source>
        <dbReference type="ARBA" id="ARBA00004141"/>
    </source>
</evidence>
<keyword evidence="6" id="KW-0816">Tricarboxylic acid cycle</keyword>
<dbReference type="EMBL" id="JBHSAB010000014">
    <property type="protein sequence ID" value="MFC3908869.1"/>
    <property type="molecule type" value="Genomic_DNA"/>
</dbReference>
<gene>
    <name evidence="8" type="primary">sdhD</name>
    <name evidence="8" type="ORF">ACFORL_07240</name>
</gene>
<dbReference type="Proteomes" id="UP001595758">
    <property type="component" value="Unassembled WGS sequence"/>
</dbReference>
<evidence type="ECO:0000256" key="5">
    <source>
        <dbReference type="ARBA" id="ARBA00022989"/>
    </source>
</evidence>
<evidence type="ECO:0000256" key="4">
    <source>
        <dbReference type="ARBA" id="ARBA00022692"/>
    </source>
</evidence>
<keyword evidence="6" id="KW-1003">Cell membrane</keyword>
<comment type="pathway">
    <text evidence="6">Carbohydrate metabolism; tricarboxylic acid cycle.</text>
</comment>
<dbReference type="RefSeq" id="WP_382342561.1">
    <property type="nucleotide sequence ID" value="NZ_JBHSAB010000014.1"/>
</dbReference>
<evidence type="ECO:0000256" key="6">
    <source>
        <dbReference type="PIRNR" id="PIRNR000169"/>
    </source>
</evidence>